<dbReference type="GeneID" id="30992130"/>
<reference evidence="1 2" key="1">
    <citation type="journal article" date="2016" name="Proc. Natl. Acad. Sci. U.S.A.">
        <title>Comparative genomics of biotechnologically important yeasts.</title>
        <authorList>
            <person name="Riley R."/>
            <person name="Haridas S."/>
            <person name="Wolfe K.H."/>
            <person name="Lopes M.R."/>
            <person name="Hittinger C.T."/>
            <person name="Goeker M."/>
            <person name="Salamov A.A."/>
            <person name="Wisecaver J.H."/>
            <person name="Long T.M."/>
            <person name="Calvey C.H."/>
            <person name="Aerts A.L."/>
            <person name="Barry K.W."/>
            <person name="Choi C."/>
            <person name="Clum A."/>
            <person name="Coughlan A.Y."/>
            <person name="Deshpande S."/>
            <person name="Douglass A.P."/>
            <person name="Hanson S.J."/>
            <person name="Klenk H.-P."/>
            <person name="LaButti K.M."/>
            <person name="Lapidus A."/>
            <person name="Lindquist E.A."/>
            <person name="Lipzen A.M."/>
            <person name="Meier-Kolthoff J.P."/>
            <person name="Ohm R.A."/>
            <person name="Otillar R.P."/>
            <person name="Pangilinan J.L."/>
            <person name="Peng Y."/>
            <person name="Rokas A."/>
            <person name="Rosa C.A."/>
            <person name="Scheuner C."/>
            <person name="Sibirny A.A."/>
            <person name="Slot J.C."/>
            <person name="Stielow J.B."/>
            <person name="Sun H."/>
            <person name="Kurtzman C.P."/>
            <person name="Blackwell M."/>
            <person name="Grigoriev I.V."/>
            <person name="Jeffries T.W."/>
        </authorList>
    </citation>
    <scope>NUCLEOTIDE SEQUENCE [LARGE SCALE GENOMIC DNA]</scope>
    <source>
        <strain evidence="2">ATCC 18201 / CBS 1600 / BCRC 20928 / JCM 3617 / NBRC 0987 / NRRL Y-1542</strain>
    </source>
</reference>
<dbReference type="Proteomes" id="UP000094389">
    <property type="component" value="Unassembled WGS sequence"/>
</dbReference>
<sequence length="73" mass="8206">MSNLNDAIIPLKLQLLLSLLLLYAETWVIGEVNLPLSLNSKYGPRDARIESSNIHQLHNVVLTRTAETKKKVP</sequence>
<accession>A0A1E4S7U7</accession>
<proteinExistence type="predicted"/>
<organism evidence="1 2">
    <name type="scientific">Cyberlindnera jadinii (strain ATCC 18201 / CBS 1600 / BCRC 20928 / JCM 3617 / NBRC 0987 / NRRL Y-1542)</name>
    <name type="common">Torula yeast</name>
    <name type="synonym">Candida utilis</name>
    <dbReference type="NCBI Taxonomy" id="983966"/>
    <lineage>
        <taxon>Eukaryota</taxon>
        <taxon>Fungi</taxon>
        <taxon>Dikarya</taxon>
        <taxon>Ascomycota</taxon>
        <taxon>Saccharomycotina</taxon>
        <taxon>Saccharomycetes</taxon>
        <taxon>Phaffomycetales</taxon>
        <taxon>Phaffomycetaceae</taxon>
        <taxon>Cyberlindnera</taxon>
    </lineage>
</organism>
<dbReference type="EMBL" id="KV453926">
    <property type="protein sequence ID" value="ODV75548.1"/>
    <property type="molecule type" value="Genomic_DNA"/>
</dbReference>
<dbReference type="RefSeq" id="XP_020072587.1">
    <property type="nucleotide sequence ID" value="XM_020217734.1"/>
</dbReference>
<dbReference type="AlphaFoldDB" id="A0A1E4S7U7"/>
<protein>
    <submittedName>
        <fullName evidence="1">Uncharacterized protein</fullName>
    </submittedName>
</protein>
<name>A0A1E4S7U7_CYBJN</name>
<gene>
    <name evidence="1" type="ORF">CYBJADRAFT_49499</name>
</gene>
<evidence type="ECO:0000313" key="2">
    <source>
        <dbReference type="Proteomes" id="UP000094389"/>
    </source>
</evidence>
<keyword evidence="2" id="KW-1185">Reference proteome</keyword>
<evidence type="ECO:0000313" key="1">
    <source>
        <dbReference type="EMBL" id="ODV75548.1"/>
    </source>
</evidence>